<dbReference type="GO" id="GO:0000724">
    <property type="term" value="P:double-strand break repair via homologous recombination"/>
    <property type="evidence" value="ECO:0007669"/>
    <property type="project" value="TreeGrafter"/>
</dbReference>
<dbReference type="InterPro" id="IPR013083">
    <property type="entry name" value="Znf_RING/FYVE/PHD"/>
</dbReference>
<proteinExistence type="predicted"/>
<dbReference type="GO" id="GO:0008270">
    <property type="term" value="F:zinc ion binding"/>
    <property type="evidence" value="ECO:0007669"/>
    <property type="project" value="UniProtKB-KW"/>
</dbReference>
<dbReference type="PANTHER" id="PTHR13763">
    <property type="entry name" value="BREAST CANCER TYPE 1 SUSCEPTIBILITY PROTEIN BRCA1"/>
    <property type="match status" value="1"/>
</dbReference>
<keyword evidence="5" id="KW-0677">Repeat</keyword>
<keyword evidence="2" id="KW-1017">Isopeptide bond</keyword>
<feature type="domain" description="RING-type" evidence="19">
    <location>
        <begin position="26"/>
        <end position="65"/>
    </location>
</feature>
<dbReference type="PRINTS" id="PR00493">
    <property type="entry name" value="BRSTCANCERI"/>
</dbReference>
<evidence type="ECO:0000256" key="9">
    <source>
        <dbReference type="ARBA" id="ARBA00022833"/>
    </source>
</evidence>
<feature type="domain" description="BRCT" evidence="20">
    <location>
        <begin position="1552"/>
        <end position="1648"/>
    </location>
</feature>
<feature type="compositionally biased region" description="Polar residues" evidence="18">
    <location>
        <begin position="303"/>
        <end position="319"/>
    </location>
</feature>
<keyword evidence="14" id="KW-0233">DNA recombination</keyword>
<organism evidence="21 22">
    <name type="scientific">Lasius platythorax</name>
    <dbReference type="NCBI Taxonomy" id="488582"/>
    <lineage>
        <taxon>Eukaryota</taxon>
        <taxon>Metazoa</taxon>
        <taxon>Ecdysozoa</taxon>
        <taxon>Arthropoda</taxon>
        <taxon>Hexapoda</taxon>
        <taxon>Insecta</taxon>
        <taxon>Pterygota</taxon>
        <taxon>Neoptera</taxon>
        <taxon>Endopterygota</taxon>
        <taxon>Hymenoptera</taxon>
        <taxon>Apocrita</taxon>
        <taxon>Aculeata</taxon>
        <taxon>Formicoidea</taxon>
        <taxon>Formicidae</taxon>
        <taxon>Formicinae</taxon>
        <taxon>Lasius</taxon>
        <taxon>Lasius</taxon>
    </lineage>
</organism>
<evidence type="ECO:0000256" key="11">
    <source>
        <dbReference type="ARBA" id="ARBA00023098"/>
    </source>
</evidence>
<dbReference type="GO" id="GO:0070531">
    <property type="term" value="C:BRCA1-A complex"/>
    <property type="evidence" value="ECO:0007669"/>
    <property type="project" value="TreeGrafter"/>
</dbReference>
<dbReference type="InterPro" id="IPR011364">
    <property type="entry name" value="BRCA1"/>
</dbReference>
<dbReference type="InterPro" id="IPR036420">
    <property type="entry name" value="BRCT_dom_sf"/>
</dbReference>
<feature type="region of interest" description="Disordered" evidence="18">
    <location>
        <begin position="290"/>
        <end position="319"/>
    </location>
</feature>
<dbReference type="SMART" id="SM00184">
    <property type="entry name" value="RING"/>
    <property type="match status" value="1"/>
</dbReference>
<feature type="region of interest" description="Disordered" evidence="18">
    <location>
        <begin position="569"/>
        <end position="593"/>
    </location>
</feature>
<feature type="region of interest" description="Disordered" evidence="18">
    <location>
        <begin position="832"/>
        <end position="969"/>
    </location>
</feature>
<dbReference type="Gene3D" id="3.40.50.10190">
    <property type="entry name" value="BRCT domain"/>
    <property type="match status" value="2"/>
</dbReference>
<dbReference type="InterPro" id="IPR001841">
    <property type="entry name" value="Znf_RING"/>
</dbReference>
<evidence type="ECO:0000256" key="17">
    <source>
        <dbReference type="PROSITE-ProRule" id="PRU00175"/>
    </source>
</evidence>
<keyword evidence="16" id="KW-0539">Nucleus</keyword>
<feature type="compositionally biased region" description="Polar residues" evidence="18">
    <location>
        <begin position="200"/>
        <end position="211"/>
    </location>
</feature>
<dbReference type="Pfam" id="PF00533">
    <property type="entry name" value="BRCT"/>
    <property type="match status" value="1"/>
</dbReference>
<dbReference type="EMBL" id="OZ034833">
    <property type="protein sequence ID" value="CAL1675087.1"/>
    <property type="molecule type" value="Genomic_DNA"/>
</dbReference>
<keyword evidence="12" id="KW-0010">Activator</keyword>
<feature type="compositionally biased region" description="Polar residues" evidence="18">
    <location>
        <begin position="114"/>
        <end position="125"/>
    </location>
</feature>
<protein>
    <recommendedName>
        <fullName evidence="23">Breast cancer type 1 susceptibility protein-like protein</fullName>
    </recommendedName>
</protein>
<evidence type="ECO:0008006" key="23">
    <source>
        <dbReference type="Google" id="ProtNLM"/>
    </source>
</evidence>
<feature type="compositionally biased region" description="Basic and acidic residues" evidence="18">
    <location>
        <begin position="896"/>
        <end position="910"/>
    </location>
</feature>
<keyword evidence="13" id="KW-0275">Fatty acid biosynthesis</keyword>
<evidence type="ECO:0000259" key="20">
    <source>
        <dbReference type="PROSITE" id="PS50172"/>
    </source>
</evidence>
<feature type="domain" description="BRCT" evidence="20">
    <location>
        <begin position="1449"/>
        <end position="1534"/>
    </location>
</feature>
<dbReference type="GO" id="GO:0004842">
    <property type="term" value="F:ubiquitin-protein transferase activity"/>
    <property type="evidence" value="ECO:0007669"/>
    <property type="project" value="InterPro"/>
</dbReference>
<accession>A0AAV2N508</accession>
<feature type="region of interest" description="Disordered" evidence="18">
    <location>
        <begin position="749"/>
        <end position="773"/>
    </location>
</feature>
<dbReference type="SUPFAM" id="SSF57850">
    <property type="entry name" value="RING/U-box"/>
    <property type="match status" value="1"/>
</dbReference>
<feature type="compositionally biased region" description="Basic and acidic residues" evidence="18">
    <location>
        <begin position="988"/>
        <end position="1003"/>
    </location>
</feature>
<evidence type="ECO:0000256" key="18">
    <source>
        <dbReference type="SAM" id="MobiDB-lite"/>
    </source>
</evidence>
<dbReference type="Proteomes" id="UP001497644">
    <property type="component" value="Chromosome 10"/>
</dbReference>
<evidence type="ECO:0000256" key="7">
    <source>
        <dbReference type="ARBA" id="ARBA00022771"/>
    </source>
</evidence>
<feature type="region of interest" description="Disordered" evidence="18">
    <location>
        <begin position="196"/>
        <end position="235"/>
    </location>
</feature>
<evidence type="ECO:0000313" key="22">
    <source>
        <dbReference type="Proteomes" id="UP001497644"/>
    </source>
</evidence>
<evidence type="ECO:0000256" key="1">
    <source>
        <dbReference type="ARBA" id="ARBA00004123"/>
    </source>
</evidence>
<feature type="region of interest" description="Disordered" evidence="18">
    <location>
        <begin position="141"/>
        <end position="179"/>
    </location>
</feature>
<evidence type="ECO:0000256" key="10">
    <source>
        <dbReference type="ARBA" id="ARBA00022990"/>
    </source>
</evidence>
<evidence type="ECO:0000256" key="4">
    <source>
        <dbReference type="ARBA" id="ARBA00022723"/>
    </source>
</evidence>
<feature type="region of interest" description="Disordered" evidence="18">
    <location>
        <begin position="113"/>
        <end position="132"/>
    </location>
</feature>
<dbReference type="Gene3D" id="3.30.40.10">
    <property type="entry name" value="Zinc/RING finger domain, C3HC4 (zinc finger)"/>
    <property type="match status" value="1"/>
</dbReference>
<feature type="compositionally biased region" description="Basic and acidic residues" evidence="18">
    <location>
        <begin position="404"/>
        <end position="421"/>
    </location>
</feature>
<evidence type="ECO:0000259" key="19">
    <source>
        <dbReference type="PROSITE" id="PS50089"/>
    </source>
</evidence>
<dbReference type="GO" id="GO:0003677">
    <property type="term" value="F:DNA binding"/>
    <property type="evidence" value="ECO:0007669"/>
    <property type="project" value="InterPro"/>
</dbReference>
<dbReference type="PROSITE" id="PS50089">
    <property type="entry name" value="ZF_RING_2"/>
    <property type="match status" value="1"/>
</dbReference>
<keyword evidence="22" id="KW-1185">Reference proteome</keyword>
<keyword evidence="15" id="KW-0234">DNA repair</keyword>
<feature type="compositionally biased region" description="Basic and acidic residues" evidence="18">
    <location>
        <begin position="764"/>
        <end position="773"/>
    </location>
</feature>
<keyword evidence="3" id="KW-0444">Lipid biosynthesis</keyword>
<feature type="compositionally biased region" description="Polar residues" evidence="18">
    <location>
        <begin position="146"/>
        <end position="163"/>
    </location>
</feature>
<feature type="region of interest" description="Disordered" evidence="18">
    <location>
        <begin position="982"/>
        <end position="1008"/>
    </location>
</feature>
<dbReference type="InterPro" id="IPR001357">
    <property type="entry name" value="BRCT_dom"/>
</dbReference>
<dbReference type="GO" id="GO:0006633">
    <property type="term" value="P:fatty acid biosynthetic process"/>
    <property type="evidence" value="ECO:0007669"/>
    <property type="project" value="UniProtKB-KW"/>
</dbReference>
<sequence>MAEQIQMSDINQLSETVKYLQKSLECTICLQLMTEPTKTRCGHSFCKPCIGKVLLKKNASCPLCNKNLNRRNVSKDDHLKACIEKFTNLITAIETDIHIDIMSYSKQPRDTRESCSYSAVNQSSRDSNKKDPEILIKEYSMRCASKPSTSQEPIIDNSSSSLNEKTKQLSDDHSPSADENDNAIFKVRTWLHNVPDELSPESNADLISNNDNELDTTDEIHDDKNDKSSRTSRRKVQKTIAYINLIDEDTDTSRVSKNAKAKQFHKVIKTTDSAAKSELKYKAIHARVHAKTSMRDASKSGVEGTNDQNNSSSTTANDQTRQILAIDDSITSAPTIVSSVQSSAMDWTRMIEFGKETKRGKKKRKMKKLNVSIEKNKKLPRIIKNVKLSQSMKRDLTGITVDHNMSKKENSQKQDAIDKNLDLSNAKVMASKASSEASTHNREESTKNKANISTVSLTNPSPETPLYVMLEEGGKRIPIINLNSNQVSNIISTENINKDSRASQNRCREKSAEIAAEHCDSLLSSPKRLTVLTPKKLNKSVSEHAEIIRDITQASVSNLESLSPFVTAKNRTPEPEKNNSTQRTLEEVACSQSLQSPISKARLSLKRKSGIGGNKKTDSPPLSQVSLIDRLSIIEKDINDSGNVDSPVSNDGRVKFLQMGTMIRRRNVKYFYLNTTKREQSMPAQMQITSVYNIQQSISKSERQQYIANMPCNLARSPDRSNKPQDMIDITTMEDTRFVIQAVSKDAELSTASPRRKVSATSMPKRDIDHHLNREKTATIEDATEKSAQSLHKPLADNSAIQKISRVHSRTLNSIKLLSPDKDSQLKFLAIDSPMSEHGETRRAKRQQSELQKSVHTKGNNFSTSTMKNSHFAASTSKAQEPSVENSDKKRKRMRCTGDKELFDDGRNDDLSDSASDSGRRRIKLDRYNRSSKNAESGLDASKNRRSSSPNDQNVIEVIPLDSEEQDTHARKFKRILPISSSDTESESAEHVARNWKRPRTEDQSDQWNTSITDAPKEKCLSIRCPSEGKLTSQRQSVNQKSLTMRDSDMFESSSMFNSENIDYILQQSTRLNRGKISEEVAEASNDDIINRVLQIDRSQSHTDACRPLDSAPRNNGTSQRKKNSREYLLQDNFDEIIANVELPQSNEDMIPCTNQPTSSNLKSRLLAKQRTSNRLAMTDESCGAAQGIPMLSASSTNDIFEYYSLKNVRRPATTATLENLGKEKGNVTANVGTIEKDTCRRITSKHNVSREREKFFDESSPPARHINDSVQSTAQSHVDDGTLQRPIVVGDEPNLTTDSFFDSLMNVTQHQVQLEKFEEELFGSPANRNQGRTTKITLQEDPSTKVLSAEEEDDVVERTPERKIKNNGGNVKLLESRKNTAHLSPISRPYLSPAEQIPSISNKKAVSKRDASTPLLEIYPLCQSTPQSSTRNKLENVRRQPDKRKLCFICSGLTATQLAIVRSFAKKYDADYVNQFESGVTHVIVNTIGEKNAAKSTLKFLQGVAHRKWIVSYRWIGDCLEQRKLLDETSYEAMTYNDDIIDAGPRRSRLRKKDLFEGFTFCCVGPYLNVSPSQYQSLLLATGATVVDSLEALAKKEGMKGIVIQDGVHDDKIEHWYRTAKAAPISDGWIVDCIGNYKLFKLASYIHHLSLQDLCAIGFPQELIGDEEYSDDEE</sequence>
<evidence type="ECO:0000313" key="21">
    <source>
        <dbReference type="EMBL" id="CAL1675087.1"/>
    </source>
</evidence>
<dbReference type="FunFam" id="3.40.50.10190:FF:000006">
    <property type="entry name" value="Breast cancer type 1 susceptibility protein homolog"/>
    <property type="match status" value="1"/>
</dbReference>
<feature type="region of interest" description="Disordered" evidence="18">
    <location>
        <begin position="399"/>
        <end position="458"/>
    </location>
</feature>
<evidence type="ECO:0000256" key="12">
    <source>
        <dbReference type="ARBA" id="ARBA00023159"/>
    </source>
</evidence>
<evidence type="ECO:0000256" key="15">
    <source>
        <dbReference type="ARBA" id="ARBA00023204"/>
    </source>
</evidence>
<keyword evidence="11" id="KW-0443">Lipid metabolism</keyword>
<evidence type="ECO:0000256" key="16">
    <source>
        <dbReference type="ARBA" id="ARBA00023242"/>
    </source>
</evidence>
<evidence type="ECO:0000256" key="5">
    <source>
        <dbReference type="ARBA" id="ARBA00022737"/>
    </source>
</evidence>
<reference evidence="21" key="1">
    <citation type="submission" date="2024-04" db="EMBL/GenBank/DDBJ databases">
        <authorList>
            <consortium name="Molecular Ecology Group"/>
        </authorList>
    </citation>
    <scope>NUCLEOTIDE SEQUENCE</scope>
</reference>
<keyword evidence="7 17" id="KW-0863">Zinc-finger</keyword>
<evidence type="ECO:0000256" key="8">
    <source>
        <dbReference type="ARBA" id="ARBA00022832"/>
    </source>
</evidence>
<keyword evidence="9" id="KW-0862">Zinc</keyword>
<feature type="compositionally biased region" description="Polar residues" evidence="18">
    <location>
        <begin position="849"/>
        <end position="885"/>
    </location>
</feature>
<feature type="compositionally biased region" description="Polar residues" evidence="18">
    <location>
        <begin position="448"/>
        <end position="458"/>
    </location>
</feature>
<keyword evidence="10" id="KW-0007">Acetylation</keyword>
<dbReference type="PROSITE" id="PS50172">
    <property type="entry name" value="BRCT"/>
    <property type="match status" value="2"/>
</dbReference>
<evidence type="ECO:0000256" key="2">
    <source>
        <dbReference type="ARBA" id="ARBA00022499"/>
    </source>
</evidence>
<evidence type="ECO:0000256" key="3">
    <source>
        <dbReference type="ARBA" id="ARBA00022516"/>
    </source>
</evidence>
<dbReference type="InterPro" id="IPR031099">
    <property type="entry name" value="BRCA1-associated"/>
</dbReference>
<dbReference type="PANTHER" id="PTHR13763:SF0">
    <property type="entry name" value="BREAST CANCER TYPE 1 SUSCEPTIBILITY PROTEIN"/>
    <property type="match status" value="1"/>
</dbReference>
<feature type="compositionally biased region" description="Basic and acidic residues" evidence="18">
    <location>
        <begin position="164"/>
        <end position="176"/>
    </location>
</feature>
<evidence type="ECO:0000256" key="14">
    <source>
        <dbReference type="ARBA" id="ARBA00023172"/>
    </source>
</evidence>
<name>A0AAV2N508_9HYME</name>
<dbReference type="InterPro" id="IPR017907">
    <property type="entry name" value="Znf_RING_CS"/>
</dbReference>
<dbReference type="GO" id="GO:0045944">
    <property type="term" value="P:positive regulation of transcription by RNA polymerase II"/>
    <property type="evidence" value="ECO:0007669"/>
    <property type="project" value="TreeGrafter"/>
</dbReference>
<keyword evidence="8" id="KW-0276">Fatty acid metabolism</keyword>
<dbReference type="Pfam" id="PF13923">
    <property type="entry name" value="zf-C3HC4_2"/>
    <property type="match status" value="1"/>
</dbReference>
<keyword evidence="4" id="KW-0479">Metal-binding</keyword>
<dbReference type="PROSITE" id="PS00518">
    <property type="entry name" value="ZF_RING_1"/>
    <property type="match status" value="1"/>
</dbReference>
<feature type="region of interest" description="Disordered" evidence="18">
    <location>
        <begin position="1100"/>
        <end position="1125"/>
    </location>
</feature>
<keyword evidence="6" id="KW-0227">DNA damage</keyword>
<dbReference type="GO" id="GO:0031436">
    <property type="term" value="C:BRCA1-BARD1 complex"/>
    <property type="evidence" value="ECO:0007669"/>
    <property type="project" value="TreeGrafter"/>
</dbReference>
<evidence type="ECO:0000256" key="13">
    <source>
        <dbReference type="ARBA" id="ARBA00023160"/>
    </source>
</evidence>
<comment type="subcellular location">
    <subcellularLocation>
        <location evidence="1">Nucleus</location>
    </subcellularLocation>
</comment>
<dbReference type="SUPFAM" id="SSF52113">
    <property type="entry name" value="BRCT domain"/>
    <property type="match status" value="2"/>
</dbReference>
<evidence type="ECO:0000256" key="6">
    <source>
        <dbReference type="ARBA" id="ARBA00022763"/>
    </source>
</evidence>
<dbReference type="SMART" id="SM00292">
    <property type="entry name" value="BRCT"/>
    <property type="match status" value="2"/>
</dbReference>
<gene>
    <name evidence="21" type="ORF">LPLAT_LOCUS1581</name>
</gene>
<feature type="compositionally biased region" description="Basic and acidic residues" evidence="18">
    <location>
        <begin position="218"/>
        <end position="229"/>
    </location>
</feature>